<comment type="caution">
    <text evidence="7">The sequence shown here is derived from an EMBL/GenBank/DDBJ whole genome shotgun (WGS) entry which is preliminary data.</text>
</comment>
<evidence type="ECO:0000256" key="1">
    <source>
        <dbReference type="ARBA" id="ARBA00022723"/>
    </source>
</evidence>
<keyword evidence="1" id="KW-0479">Metal-binding</keyword>
<dbReference type="CDD" id="cd01878">
    <property type="entry name" value="HflX"/>
    <property type="match status" value="1"/>
</dbReference>
<dbReference type="Gene3D" id="3.40.50.300">
    <property type="entry name" value="P-loop containing nucleotide triphosphate hydrolases"/>
    <property type="match status" value="1"/>
</dbReference>
<dbReference type="Pfam" id="PF01926">
    <property type="entry name" value="MMR_HSR1"/>
    <property type="match status" value="1"/>
</dbReference>
<dbReference type="PRINTS" id="PR00326">
    <property type="entry name" value="GTP1OBG"/>
</dbReference>
<dbReference type="PANTHER" id="PTHR10229">
    <property type="entry name" value="GTP-BINDING PROTEIN HFLX"/>
    <property type="match status" value="1"/>
</dbReference>
<dbReference type="NCBIfam" id="TIGR03156">
    <property type="entry name" value="GTP_HflX"/>
    <property type="match status" value="1"/>
</dbReference>
<dbReference type="SUPFAM" id="SSF52540">
    <property type="entry name" value="P-loop containing nucleoside triphosphate hydrolases"/>
    <property type="match status" value="1"/>
</dbReference>
<organism evidence="7 8">
    <name type="scientific">Kiloniella laminariae</name>
    <dbReference type="NCBI Taxonomy" id="454162"/>
    <lineage>
        <taxon>Bacteria</taxon>
        <taxon>Pseudomonadati</taxon>
        <taxon>Pseudomonadota</taxon>
        <taxon>Alphaproteobacteria</taxon>
        <taxon>Rhodospirillales</taxon>
        <taxon>Kiloniellaceae</taxon>
        <taxon>Kiloniella</taxon>
    </lineage>
</organism>
<evidence type="ECO:0000256" key="2">
    <source>
        <dbReference type="ARBA" id="ARBA00022741"/>
    </source>
</evidence>
<accession>A0ABT4LLU6</accession>
<name>A0ABT4LLU6_9PROT</name>
<comment type="function">
    <text evidence="5">GTPase that associates with the 50S ribosomal subunit and may have a role during protein synthesis or ribosome biogenesis.</text>
</comment>
<dbReference type="PIRSF" id="PIRSF006809">
    <property type="entry name" value="GTP-binding_hflX_prd"/>
    <property type="match status" value="1"/>
</dbReference>
<dbReference type="Pfam" id="PF16360">
    <property type="entry name" value="GTP-bdg_M"/>
    <property type="match status" value="1"/>
</dbReference>
<dbReference type="InterPro" id="IPR016496">
    <property type="entry name" value="GTPase_HflX"/>
</dbReference>
<evidence type="ECO:0000256" key="5">
    <source>
        <dbReference type="HAMAP-Rule" id="MF_00900"/>
    </source>
</evidence>
<feature type="domain" description="Hflx-type G" evidence="6">
    <location>
        <begin position="211"/>
        <end position="382"/>
    </location>
</feature>
<comment type="subcellular location">
    <subcellularLocation>
        <location evidence="5">Cytoplasm</location>
    </subcellularLocation>
    <text evidence="5">May associate with membranes.</text>
</comment>
<dbReference type="Pfam" id="PF13167">
    <property type="entry name" value="GTP-bdg_N"/>
    <property type="match status" value="1"/>
</dbReference>
<dbReference type="Gene3D" id="3.40.50.11060">
    <property type="entry name" value="GTPase HflX, N-terminal domain"/>
    <property type="match status" value="1"/>
</dbReference>
<keyword evidence="3" id="KW-0460">Magnesium</keyword>
<dbReference type="InterPro" id="IPR006073">
    <property type="entry name" value="GTP-bd"/>
</dbReference>
<sequence length="442" mass="49831">MASQQNDDGVDRDTRVRAIVLHPELKKGRKSSRSAEARLEEAYGLALAIDLDIRLQEVVPVARPKPATLLGSGVIEKFHDFIKIEEIEVVIVDTSLTPAQQRNLERAWHAKVIDRTGLILEIFGERARTKEGKLQVDLAQLSYQRSRLVRSWTHLERQRGGAGFMGGPGERQIEIDRRLIDEKIIRLKADLELVKKTRELHRSARKKVSCPVVSLVGYTNAGKSTLFNRLTNSDVFAQDLLFATLDPTMRRVTLPSGKEIILSDTVGFISELPTTLIASFRATLEEVREANILIHVRDMSHEDTEAQKDDVKAVLTGLDLDSEIQDSMLEIWNKSDLLSEEARIALEIQAEHNELTMLCSAVTGQGCSELLLKIDEILQTQDQVVEFDISYQNGAALSWLHEHGEVLEQEHHEEGVRISLSISQAEMDKFESKFRIPHLGKE</sequence>
<evidence type="ECO:0000256" key="4">
    <source>
        <dbReference type="ARBA" id="ARBA00023134"/>
    </source>
</evidence>
<evidence type="ECO:0000256" key="3">
    <source>
        <dbReference type="ARBA" id="ARBA00022842"/>
    </source>
</evidence>
<dbReference type="InterPro" id="IPR030394">
    <property type="entry name" value="G_HFLX_dom"/>
</dbReference>
<dbReference type="Pfam" id="PF19275">
    <property type="entry name" value="HflX_C"/>
    <property type="match status" value="1"/>
</dbReference>
<evidence type="ECO:0000313" key="7">
    <source>
        <dbReference type="EMBL" id="MCZ4282079.1"/>
    </source>
</evidence>
<keyword evidence="5" id="KW-0963">Cytoplasm</keyword>
<keyword evidence="2 5" id="KW-0547">Nucleotide-binding</keyword>
<dbReference type="PANTHER" id="PTHR10229:SF0">
    <property type="entry name" value="GTP-BINDING PROTEIN 6-RELATED"/>
    <property type="match status" value="1"/>
</dbReference>
<reference evidence="7" key="1">
    <citation type="submission" date="2022-12" db="EMBL/GenBank/DDBJ databases">
        <title>Bacterial isolates from different developmental stages of Nematostella vectensis.</title>
        <authorList>
            <person name="Fraune S."/>
        </authorList>
    </citation>
    <scope>NUCLEOTIDE SEQUENCE</scope>
    <source>
        <strain evidence="7">G21630-S1</strain>
    </source>
</reference>
<gene>
    <name evidence="5 7" type="primary">hflX</name>
    <name evidence="7" type="ORF">O4H49_14920</name>
</gene>
<dbReference type="PROSITE" id="PS51705">
    <property type="entry name" value="G_HFLX"/>
    <property type="match status" value="1"/>
</dbReference>
<dbReference type="Proteomes" id="UP001069802">
    <property type="component" value="Unassembled WGS sequence"/>
</dbReference>
<dbReference type="EMBL" id="JAPWGY010000005">
    <property type="protein sequence ID" value="MCZ4282079.1"/>
    <property type="molecule type" value="Genomic_DNA"/>
</dbReference>
<protein>
    <recommendedName>
        <fullName evidence="5">GTPase HflX</fullName>
    </recommendedName>
    <alternativeName>
        <fullName evidence="5">GTP-binding protein HflX</fullName>
    </alternativeName>
</protein>
<keyword evidence="8" id="KW-1185">Reference proteome</keyword>
<evidence type="ECO:0000259" key="6">
    <source>
        <dbReference type="PROSITE" id="PS51705"/>
    </source>
</evidence>
<dbReference type="InterPro" id="IPR027417">
    <property type="entry name" value="P-loop_NTPase"/>
</dbReference>
<dbReference type="InterPro" id="IPR032305">
    <property type="entry name" value="GTP-bd_M"/>
</dbReference>
<dbReference type="Gene3D" id="6.10.250.2860">
    <property type="match status" value="1"/>
</dbReference>
<dbReference type="InterPro" id="IPR025121">
    <property type="entry name" value="GTPase_HflX_N"/>
</dbReference>
<dbReference type="RefSeq" id="WP_269424226.1">
    <property type="nucleotide sequence ID" value="NZ_JAPWGY010000005.1"/>
</dbReference>
<comment type="subunit">
    <text evidence="5">Monomer. Associates with the 50S ribosomal subunit.</text>
</comment>
<comment type="similarity">
    <text evidence="5">Belongs to the TRAFAC class OBG-HflX-like GTPase superfamily. HflX GTPase family.</text>
</comment>
<dbReference type="InterPro" id="IPR045498">
    <property type="entry name" value="HflX_C"/>
</dbReference>
<proteinExistence type="inferred from homology"/>
<dbReference type="HAMAP" id="MF_00900">
    <property type="entry name" value="GTPase_HflX"/>
    <property type="match status" value="1"/>
</dbReference>
<keyword evidence="4 5" id="KW-0342">GTP-binding</keyword>
<evidence type="ECO:0000313" key="8">
    <source>
        <dbReference type="Proteomes" id="UP001069802"/>
    </source>
</evidence>
<dbReference type="InterPro" id="IPR042108">
    <property type="entry name" value="GTPase_HflX_N_sf"/>
</dbReference>